<evidence type="ECO:0000256" key="14">
    <source>
        <dbReference type="ARBA" id="ARBA00023136"/>
    </source>
</evidence>
<keyword evidence="4 18" id="KW-0109">Calcium transport</keyword>
<evidence type="ECO:0000259" key="20">
    <source>
        <dbReference type="Pfam" id="PF00122"/>
    </source>
</evidence>
<feature type="region of interest" description="Disordered" evidence="19">
    <location>
        <begin position="45"/>
        <end position="77"/>
    </location>
</feature>
<comment type="caution">
    <text evidence="23">The sequence shown here is derived from an EMBL/GenBank/DDBJ whole genome shotgun (WGS) entry which is preliminary data.</text>
</comment>
<feature type="compositionally biased region" description="Basic and acidic residues" evidence="19">
    <location>
        <begin position="1279"/>
        <end position="1288"/>
    </location>
</feature>
<dbReference type="SFLD" id="SFLDS00003">
    <property type="entry name" value="Haloacid_Dehalogenase"/>
    <property type="match status" value="1"/>
</dbReference>
<dbReference type="OrthoDB" id="3352408at2759"/>
<evidence type="ECO:0000256" key="13">
    <source>
        <dbReference type="ARBA" id="ARBA00023065"/>
    </source>
</evidence>
<keyword evidence="12 18" id="KW-1133">Transmembrane helix</keyword>
<feature type="domain" description="P-type ATPase A" evidence="20">
    <location>
        <begin position="319"/>
        <end position="434"/>
    </location>
</feature>
<dbReference type="SFLD" id="SFLDG00002">
    <property type="entry name" value="C1.7:_P-type_atpase_like"/>
    <property type="match status" value="1"/>
</dbReference>
<comment type="similarity">
    <text evidence="15 18">Belongs to the cation transport ATPase (P-type) (TC 3.A.3) family.</text>
</comment>
<evidence type="ECO:0000256" key="3">
    <source>
        <dbReference type="ARBA" id="ARBA00022554"/>
    </source>
</evidence>
<dbReference type="SFLD" id="SFLDF00027">
    <property type="entry name" value="p-type_atpase"/>
    <property type="match status" value="1"/>
</dbReference>
<dbReference type="GO" id="GO:0005388">
    <property type="term" value="F:P-type calcium transporter activity"/>
    <property type="evidence" value="ECO:0007669"/>
    <property type="project" value="UniProtKB-EC"/>
</dbReference>
<reference evidence="23 24" key="1">
    <citation type="journal article" date="2013" name="MBio">
        <title>Genome sequencing of the plant pathogen Taphrina deformans, the causal agent of peach leaf curl.</title>
        <authorList>
            <person name="Cisse O.H."/>
            <person name="Almeida J.M.G.C.F."/>
            <person name="Fonseca A."/>
            <person name="Kumar A.A."/>
            <person name="Salojaervi J."/>
            <person name="Overmyer K."/>
            <person name="Hauser P.M."/>
            <person name="Pagni M."/>
        </authorList>
    </citation>
    <scope>NUCLEOTIDE SEQUENCE [LARGE SCALE GENOMIC DNA]</scope>
    <source>
        <strain evidence="24">PYCC 5710 / ATCC 11124 / CBS 356.35 / IMI 108563 / JCM 9778 / NBRC 8474</strain>
    </source>
</reference>
<dbReference type="InterPro" id="IPR036412">
    <property type="entry name" value="HAD-like_sf"/>
</dbReference>
<feature type="region of interest" description="Disordered" evidence="19">
    <location>
        <begin position="575"/>
        <end position="606"/>
    </location>
</feature>
<feature type="transmembrane region" description="Helical" evidence="18">
    <location>
        <begin position="1151"/>
        <end position="1171"/>
    </location>
</feature>
<evidence type="ECO:0000313" key="23">
    <source>
        <dbReference type="EMBL" id="CCG81565.1"/>
    </source>
</evidence>
<keyword evidence="6" id="KW-0479">Metal-binding</keyword>
<dbReference type="InterPro" id="IPR006408">
    <property type="entry name" value="P-type_ATPase_IIB"/>
</dbReference>
<dbReference type="GO" id="GO:0005886">
    <property type="term" value="C:plasma membrane"/>
    <property type="evidence" value="ECO:0007669"/>
    <property type="project" value="TreeGrafter"/>
</dbReference>
<evidence type="ECO:0000256" key="9">
    <source>
        <dbReference type="ARBA" id="ARBA00022840"/>
    </source>
</evidence>
<evidence type="ECO:0000259" key="21">
    <source>
        <dbReference type="Pfam" id="PF00689"/>
    </source>
</evidence>
<dbReference type="GO" id="GO:0016887">
    <property type="term" value="F:ATP hydrolysis activity"/>
    <property type="evidence" value="ECO:0007669"/>
    <property type="project" value="InterPro"/>
</dbReference>
<keyword evidence="13 18" id="KW-0406">Ion transport</keyword>
<evidence type="ECO:0000313" key="24">
    <source>
        <dbReference type="Proteomes" id="UP000013776"/>
    </source>
</evidence>
<evidence type="ECO:0000256" key="11">
    <source>
        <dbReference type="ARBA" id="ARBA00022967"/>
    </source>
</evidence>
<dbReference type="InterPro" id="IPR006068">
    <property type="entry name" value="ATPase_P-typ_cation-transptr_C"/>
</dbReference>
<dbReference type="InterPro" id="IPR004014">
    <property type="entry name" value="ATPase_P-typ_cation-transptr_N"/>
</dbReference>
<dbReference type="Pfam" id="PF00122">
    <property type="entry name" value="E1-E2_ATPase"/>
    <property type="match status" value="1"/>
</dbReference>
<accession>R4X7Y1</accession>
<keyword evidence="3" id="KW-0926">Vacuole</keyword>
<dbReference type="GO" id="GO:0006874">
    <property type="term" value="P:intracellular calcium ion homeostasis"/>
    <property type="evidence" value="ECO:0007669"/>
    <property type="project" value="TreeGrafter"/>
</dbReference>
<feature type="transmembrane region" description="Helical" evidence="18">
    <location>
        <begin position="243"/>
        <end position="260"/>
    </location>
</feature>
<feature type="transmembrane region" description="Helical" evidence="18">
    <location>
        <begin position="280"/>
        <end position="301"/>
    </location>
</feature>
<dbReference type="GO" id="GO:0046872">
    <property type="term" value="F:metal ion binding"/>
    <property type="evidence" value="ECO:0007669"/>
    <property type="project" value="UniProtKB-KW"/>
</dbReference>
<gene>
    <name evidence="23" type="ORF">TAPDE_001414</name>
</gene>
<dbReference type="PRINTS" id="PR00119">
    <property type="entry name" value="CATATPASE"/>
</dbReference>
<dbReference type="STRING" id="1097556.R4X7Y1"/>
<keyword evidence="7 18" id="KW-0547">Nucleotide-binding</keyword>
<dbReference type="Pfam" id="PF00690">
    <property type="entry name" value="Cation_ATPase_N"/>
    <property type="match status" value="1"/>
</dbReference>
<dbReference type="Proteomes" id="UP000013776">
    <property type="component" value="Unassembled WGS sequence"/>
</dbReference>
<comment type="subcellular location">
    <subcellularLocation>
        <location evidence="18">Membrane</location>
        <topology evidence="18">Multi-pass membrane protein</topology>
    </subcellularLocation>
    <subcellularLocation>
        <location evidence="1">Vacuole membrane</location>
        <topology evidence="1">Multi-pass membrane protein</topology>
    </subcellularLocation>
</comment>
<dbReference type="FunFam" id="3.40.50.1000:FF:000018">
    <property type="entry name" value="Calcium-transporting ATPase"/>
    <property type="match status" value="1"/>
</dbReference>
<evidence type="ECO:0000256" key="17">
    <source>
        <dbReference type="ARBA" id="ARBA00059328"/>
    </source>
</evidence>
<comment type="catalytic activity">
    <reaction evidence="16 18">
        <text>Ca(2+)(in) + ATP + H2O = Ca(2+)(out) + ADP + phosphate + H(+)</text>
        <dbReference type="Rhea" id="RHEA:18105"/>
        <dbReference type="ChEBI" id="CHEBI:15377"/>
        <dbReference type="ChEBI" id="CHEBI:15378"/>
        <dbReference type="ChEBI" id="CHEBI:29108"/>
        <dbReference type="ChEBI" id="CHEBI:30616"/>
        <dbReference type="ChEBI" id="CHEBI:43474"/>
        <dbReference type="ChEBI" id="CHEBI:456216"/>
        <dbReference type="EC" id="7.2.2.10"/>
    </reaction>
</comment>
<dbReference type="Gene3D" id="3.40.1110.10">
    <property type="entry name" value="Calcium-transporting ATPase, cytoplasmic domain N"/>
    <property type="match status" value="1"/>
</dbReference>
<evidence type="ECO:0000256" key="18">
    <source>
        <dbReference type="RuleBase" id="RU361146"/>
    </source>
</evidence>
<evidence type="ECO:0000256" key="2">
    <source>
        <dbReference type="ARBA" id="ARBA00022448"/>
    </source>
</evidence>
<feature type="domain" description="Cation-transporting P-type ATPase N-terminal" evidence="22">
    <location>
        <begin position="213"/>
        <end position="254"/>
    </location>
</feature>
<dbReference type="SUPFAM" id="SSF81653">
    <property type="entry name" value="Calcium ATPase, transduction domain A"/>
    <property type="match status" value="1"/>
</dbReference>
<dbReference type="PANTHER" id="PTHR24093:SF369">
    <property type="entry name" value="CALCIUM-TRANSPORTING ATPASE"/>
    <property type="match status" value="1"/>
</dbReference>
<keyword evidence="11" id="KW-1278">Translocase</keyword>
<evidence type="ECO:0000256" key="4">
    <source>
        <dbReference type="ARBA" id="ARBA00022568"/>
    </source>
</evidence>
<dbReference type="SUPFAM" id="SSF81660">
    <property type="entry name" value="Metal cation-transporting ATPase, ATP-binding domain N"/>
    <property type="match status" value="1"/>
</dbReference>
<name>R4X7Y1_TAPDE</name>
<feature type="compositionally biased region" description="Low complexity" evidence="19">
    <location>
        <begin position="590"/>
        <end position="604"/>
    </location>
</feature>
<dbReference type="PROSITE" id="PS00154">
    <property type="entry name" value="ATPASE_E1_E2"/>
    <property type="match status" value="1"/>
</dbReference>
<organism evidence="23 24">
    <name type="scientific">Taphrina deformans (strain PYCC 5710 / ATCC 11124 / CBS 356.35 / IMI 108563 / JCM 9778 / NBRC 8474)</name>
    <name type="common">Peach leaf curl fungus</name>
    <name type="synonym">Lalaria deformans</name>
    <dbReference type="NCBI Taxonomy" id="1097556"/>
    <lineage>
        <taxon>Eukaryota</taxon>
        <taxon>Fungi</taxon>
        <taxon>Dikarya</taxon>
        <taxon>Ascomycota</taxon>
        <taxon>Taphrinomycotina</taxon>
        <taxon>Taphrinomycetes</taxon>
        <taxon>Taphrinales</taxon>
        <taxon>Taphrinaceae</taxon>
        <taxon>Taphrina</taxon>
    </lineage>
</organism>
<dbReference type="GO" id="GO:0005524">
    <property type="term" value="F:ATP binding"/>
    <property type="evidence" value="ECO:0007669"/>
    <property type="project" value="UniProtKB-KW"/>
</dbReference>
<dbReference type="CDD" id="cd02081">
    <property type="entry name" value="P-type_ATPase_Ca_PMCA-like"/>
    <property type="match status" value="1"/>
</dbReference>
<evidence type="ECO:0000256" key="7">
    <source>
        <dbReference type="ARBA" id="ARBA00022741"/>
    </source>
</evidence>
<evidence type="ECO:0000256" key="15">
    <source>
        <dbReference type="ARBA" id="ARBA00038148"/>
    </source>
</evidence>
<feature type="region of interest" description="Disordered" evidence="19">
    <location>
        <begin position="156"/>
        <end position="191"/>
    </location>
</feature>
<dbReference type="NCBIfam" id="TIGR01517">
    <property type="entry name" value="ATPase-IIB_Ca"/>
    <property type="match status" value="1"/>
</dbReference>
<evidence type="ECO:0000259" key="22">
    <source>
        <dbReference type="Pfam" id="PF00690"/>
    </source>
</evidence>
<proteinExistence type="inferred from homology"/>
<dbReference type="Gene3D" id="1.20.1110.10">
    <property type="entry name" value="Calcium-transporting ATPase, transmembrane domain"/>
    <property type="match status" value="1"/>
</dbReference>
<feature type="transmembrane region" description="Helical" evidence="18">
    <location>
        <begin position="496"/>
        <end position="522"/>
    </location>
</feature>
<dbReference type="eggNOG" id="KOG0204">
    <property type="taxonomic scope" value="Eukaryota"/>
</dbReference>
<dbReference type="Pfam" id="PF08282">
    <property type="entry name" value="Hydrolase_3"/>
    <property type="match status" value="1"/>
</dbReference>
<evidence type="ECO:0000256" key="8">
    <source>
        <dbReference type="ARBA" id="ARBA00022837"/>
    </source>
</evidence>
<evidence type="ECO:0000256" key="19">
    <source>
        <dbReference type="SAM" id="MobiDB-lite"/>
    </source>
</evidence>
<dbReference type="InterPro" id="IPR059000">
    <property type="entry name" value="ATPase_P-type_domA"/>
</dbReference>
<dbReference type="InterPro" id="IPR001757">
    <property type="entry name" value="P_typ_ATPase"/>
</dbReference>
<dbReference type="EC" id="7.2.2.10" evidence="18"/>
<feature type="transmembrane region" description="Helical" evidence="18">
    <location>
        <begin position="1044"/>
        <end position="1062"/>
    </location>
</feature>
<keyword evidence="10" id="KW-0460">Magnesium</keyword>
<keyword evidence="2 18" id="KW-0813">Transport</keyword>
<dbReference type="PRINTS" id="PR00120">
    <property type="entry name" value="HATPASE"/>
</dbReference>
<dbReference type="InterPro" id="IPR008250">
    <property type="entry name" value="ATPase_P-typ_transduc_dom_A_sf"/>
</dbReference>
<dbReference type="InterPro" id="IPR023298">
    <property type="entry name" value="ATPase_P-typ_TM_dom_sf"/>
</dbReference>
<comment type="function">
    <text evidence="18">Catalyzes the hydrolysis of ATP coupled with the transport of calcium.</text>
</comment>
<evidence type="ECO:0000256" key="10">
    <source>
        <dbReference type="ARBA" id="ARBA00022842"/>
    </source>
</evidence>
<dbReference type="PANTHER" id="PTHR24093">
    <property type="entry name" value="CATION TRANSPORTING ATPASE"/>
    <property type="match status" value="1"/>
</dbReference>
<dbReference type="Pfam" id="PF13246">
    <property type="entry name" value="Cation_ATPase"/>
    <property type="match status" value="1"/>
</dbReference>
<evidence type="ECO:0000256" key="16">
    <source>
        <dbReference type="ARBA" id="ARBA00048694"/>
    </source>
</evidence>
<feature type="transmembrane region" description="Helical" evidence="18">
    <location>
        <begin position="455"/>
        <end position="476"/>
    </location>
</feature>
<dbReference type="GO" id="GO:0005774">
    <property type="term" value="C:vacuolar membrane"/>
    <property type="evidence" value="ECO:0007669"/>
    <property type="project" value="UniProtKB-SubCell"/>
</dbReference>
<dbReference type="SUPFAM" id="SSF81665">
    <property type="entry name" value="Calcium ATPase, transmembrane domain M"/>
    <property type="match status" value="1"/>
</dbReference>
<dbReference type="Gene3D" id="2.70.150.10">
    <property type="entry name" value="Calcium-transporting ATPase, cytoplasmic transduction domain A"/>
    <property type="match status" value="1"/>
</dbReference>
<feature type="compositionally biased region" description="Polar residues" evidence="19">
    <location>
        <begin position="50"/>
        <end position="69"/>
    </location>
</feature>
<dbReference type="Pfam" id="PF00689">
    <property type="entry name" value="Cation_ATPase_C"/>
    <property type="match status" value="1"/>
</dbReference>
<feature type="transmembrane region" description="Helical" evidence="18">
    <location>
        <begin position="1117"/>
        <end position="1139"/>
    </location>
</feature>
<keyword evidence="9 18" id="KW-0067">ATP-binding</keyword>
<dbReference type="InterPro" id="IPR044492">
    <property type="entry name" value="P_typ_ATPase_HD_dom"/>
</dbReference>
<dbReference type="InterPro" id="IPR023299">
    <property type="entry name" value="ATPase_P-typ_cyto_dom_N"/>
</dbReference>
<protein>
    <recommendedName>
        <fullName evidence="18">Calcium-transporting ATPase</fullName>
        <ecNumber evidence="18">7.2.2.10</ecNumber>
    </recommendedName>
</protein>
<evidence type="ECO:0000256" key="5">
    <source>
        <dbReference type="ARBA" id="ARBA00022692"/>
    </source>
</evidence>
<evidence type="ECO:0000256" key="12">
    <source>
        <dbReference type="ARBA" id="ARBA00022989"/>
    </source>
</evidence>
<keyword evidence="24" id="KW-1185">Reference proteome</keyword>
<evidence type="ECO:0000256" key="6">
    <source>
        <dbReference type="ARBA" id="ARBA00022723"/>
    </source>
</evidence>
<dbReference type="SUPFAM" id="SSF56784">
    <property type="entry name" value="HAD-like"/>
    <property type="match status" value="1"/>
</dbReference>
<feature type="region of interest" description="Disordered" evidence="19">
    <location>
        <begin position="1270"/>
        <end position="1304"/>
    </location>
</feature>
<dbReference type="FunFam" id="1.20.1110.10:FF:000039">
    <property type="entry name" value="Calcium-transporting ATPase"/>
    <property type="match status" value="1"/>
</dbReference>
<dbReference type="Gene3D" id="3.40.50.1000">
    <property type="entry name" value="HAD superfamily/HAD-like"/>
    <property type="match status" value="1"/>
</dbReference>
<keyword evidence="14 18" id="KW-0472">Membrane</keyword>
<keyword evidence="8 18" id="KW-0106">Calcium</keyword>
<sequence length="1304" mass="141194">MVPKISVDTTNLDPGRGEDFISPVNQHEMSVLGSDGEKQSHLLVPGNQIPGRSNTSDVSSTGWETSTANDHNEKGRHDTIQHGQGILHEFESEDTGSFAFTNKQLQALVDPKNLELLRQMGGLKGLCKGLHTDPATGLSWDETRIPVKVTLAEAQAAASRKSGHTQDFDQEPPVSFATPPPAGTLSKRPTFGGIKRTMTARSTMKTGEDKMLDRKAVYGTNVLPARKTKNIFQLMWIALQDKVLIILSVAAVVSLALGLYETFDGPPEIDPLTGEAAPHIEWVEGVAIIVAIAIVTVVGSANDYQKERQFAKLNKKKEDRKITIVRSGRISRMSVFDTVVGDVLQFEPGDVLPVDGVLIAGHNVRCDESAATGESDTLKKTPTEESLELSEAGESLTKKTDPFMLSGAKVVEGVGTYLVTAVGPRSFNGKTMMALQTETEDTPLQAKLNNIATTIAKLGGAAALLLFIVAFIEYLIRLRNNNGTPSQKGQEFLDLFIIAVTVVVVAIPEGLPLAVTLALAFATTRMLKDNNLVRILKSCETMGVATTICSDKTGTLTQNRMTVVAGTISTSCNFAHSPEDSVEPTGDLMSQSSSEGEQSAARSQLKVDNHLSSGVSTITKFVGKLSSTTKATLLESIALNSTAFEGVDEHGMQGFVGSKTETALLEFAKLHLGMQPVATVRANSPSVFMIPFSSAKKCMGVVVQHGNGVRLHVKGASEIVLGYCDKTIQDPFMDDQITQPISSSDRERLLETIEHYAQESLRTIGIVYKDFQQWPPANIQHAPDGSIDLNYLFTDMTLVGIVGIMDPLRPGVKQAVLDCQGAGVKVRMVTGDNLTTAKAIATECGIFTGGLVMEGPQFRKLSTIEMDQVIPRLEVLARSSPEDKQTLVKRLKLMDEVVAVTGDGTNDGPALKMADVGFSMGIAGTEVAKEASAIILMDDNFSSIVKAMAWGRAVNDAVKKFLQFQITVNITAVVITFVSTVSGSDETSVLTAVQLLWVNLIMDTLAALALATDPPTPSILQKPPAKKSDGLISFDMWKMIIGQAIYQIVVVLVLFYAGQSIFEWPAGPNPPPPNLQGLEIRNTVVFNTFVWMQIFNQLNSRRLDSKLNVFEGILHNWFYWIINVVMVAGQIMIIFVGGAAFSVTRISGRDWAICLILGAISIPIAVIIRLIPNEVVRFFVPNFILTWNERRNVEISEESRAAWNPVVNQIRDELAFIRNIRSSRRIGSLGKQKKSTNKYFQGDKDRYKRAKSGSVAAALLSPSFVAASAAGFGPPSPRGPDDGMERFPSRSGTPTPQGPALLPK</sequence>
<keyword evidence="5 18" id="KW-0812">Transmembrane</keyword>
<dbReference type="NCBIfam" id="TIGR01494">
    <property type="entry name" value="ATPase_P-type"/>
    <property type="match status" value="2"/>
</dbReference>
<dbReference type="FunFam" id="2.70.150.10:FF:000028">
    <property type="entry name" value="Calcium-transporting ATPase"/>
    <property type="match status" value="1"/>
</dbReference>
<evidence type="ECO:0000256" key="1">
    <source>
        <dbReference type="ARBA" id="ARBA00004128"/>
    </source>
</evidence>
<feature type="domain" description="Cation-transporting P-type ATPase C-terminal" evidence="21">
    <location>
        <begin position="988"/>
        <end position="1171"/>
    </location>
</feature>
<dbReference type="InterPro" id="IPR023214">
    <property type="entry name" value="HAD_sf"/>
</dbReference>
<dbReference type="InterPro" id="IPR018303">
    <property type="entry name" value="ATPase_P-typ_P_site"/>
</dbReference>
<comment type="caution">
    <text evidence="18">Lacks conserved residue(s) required for the propagation of feature annotation.</text>
</comment>
<comment type="function">
    <text evidence="17">This magnesium-dependent enzyme catalyzes the hydrolysis of ATP coupled with the transport of calcium. Transports the calcium to the vacuole and participates in the control of the cytosolic free calcium.</text>
</comment>
<dbReference type="VEuPathDB" id="FungiDB:TAPDE_001414"/>
<dbReference type="EMBL" id="CAHR02000045">
    <property type="protein sequence ID" value="CCG81565.1"/>
    <property type="molecule type" value="Genomic_DNA"/>
</dbReference>